<name>A0A3G2JNV6_9ACTN</name>
<reference evidence="2 3" key="1">
    <citation type="submission" date="2018-10" db="EMBL/GenBank/DDBJ databases">
        <title>The genome of Streptomyces dangxiongensis Z022.</title>
        <authorList>
            <person name="Zhang B."/>
        </authorList>
    </citation>
    <scope>NUCLEOTIDE SEQUENCE [LARGE SCALE GENOMIC DNA]</scope>
    <source>
        <strain evidence="2 3">Z022</strain>
    </source>
</reference>
<evidence type="ECO:0000313" key="2">
    <source>
        <dbReference type="EMBL" id="AYN43115.1"/>
    </source>
</evidence>
<dbReference type="AlphaFoldDB" id="A0A3G2JNV6"/>
<proteinExistence type="predicted"/>
<dbReference type="KEGG" id="sdd:D9753_34290"/>
<organism evidence="2 3">
    <name type="scientific">Streptomyces dangxiongensis</name>
    <dbReference type="NCBI Taxonomy" id="1442032"/>
    <lineage>
        <taxon>Bacteria</taxon>
        <taxon>Bacillati</taxon>
        <taxon>Actinomycetota</taxon>
        <taxon>Actinomycetes</taxon>
        <taxon>Kitasatosporales</taxon>
        <taxon>Streptomycetaceae</taxon>
        <taxon>Streptomyces</taxon>
    </lineage>
</organism>
<dbReference type="EMBL" id="CP033073">
    <property type="protein sequence ID" value="AYN43115.1"/>
    <property type="molecule type" value="Genomic_DNA"/>
</dbReference>
<feature type="region of interest" description="Disordered" evidence="1">
    <location>
        <begin position="1"/>
        <end position="58"/>
    </location>
</feature>
<evidence type="ECO:0000256" key="1">
    <source>
        <dbReference type="SAM" id="MobiDB-lite"/>
    </source>
</evidence>
<accession>A0A3G2JNV6</accession>
<evidence type="ECO:0000313" key="3">
    <source>
        <dbReference type="Proteomes" id="UP000268329"/>
    </source>
</evidence>
<sequence>MEPLTRKTGTGVRDGGGYELPARRAYGGRDRAAEARRARDELPEPGAGQASDGGAARCGEDVRNECLDTALASVASMVNTILSLVGGGSPPPQAGRARQGGTAVTAASERDHGR</sequence>
<protein>
    <submittedName>
        <fullName evidence="2">Uncharacterized protein</fullName>
    </submittedName>
</protein>
<keyword evidence="3" id="KW-1185">Reference proteome</keyword>
<feature type="region of interest" description="Disordered" evidence="1">
    <location>
        <begin position="85"/>
        <end position="114"/>
    </location>
</feature>
<gene>
    <name evidence="2" type="ORF">D9753_34290</name>
</gene>
<dbReference type="Proteomes" id="UP000268329">
    <property type="component" value="Chromosome"/>
</dbReference>
<feature type="compositionally biased region" description="Basic and acidic residues" evidence="1">
    <location>
        <begin position="27"/>
        <end position="42"/>
    </location>
</feature>